<proteinExistence type="predicted"/>
<dbReference type="Gene3D" id="3.20.20.370">
    <property type="entry name" value="Glycoside hydrolase/deacetylase"/>
    <property type="match status" value="1"/>
</dbReference>
<dbReference type="GO" id="GO:0016787">
    <property type="term" value="F:hydrolase activity"/>
    <property type="evidence" value="ECO:0007669"/>
    <property type="project" value="UniProtKB-KW"/>
</dbReference>
<evidence type="ECO:0000256" key="2">
    <source>
        <dbReference type="ARBA" id="ARBA00022723"/>
    </source>
</evidence>
<dbReference type="GO" id="GO:0005975">
    <property type="term" value="P:carbohydrate metabolic process"/>
    <property type="evidence" value="ECO:0007669"/>
    <property type="project" value="InterPro"/>
</dbReference>
<sequence>MQVIVHADDFGRSAGITDNMLKCLGAGIVTSVSLPANGYGYDYAVDILKNRKDLRVSIHLDLVEWKPVSSAEDIPLLVDKNGFFSNSFFSLWFRYLVGTNERRKRMREQVAKELDAQISKIIQSFSKAASFEVNIDSHQHVHFVPFVFDALLSLIDKHHIKYIRLCNEPFSFCFKGQEWYKNYLGLNLTKHLLLKLLSAKYAPMLDKMGVTHPNYFVGVLFTGRMSVDYIRAVFDRITPNRDDVVEVLLHPCKAGVGEEPLWTNNAFLKGYYFSRFRDREMAAATDKRLAQAVATLERKAM</sequence>
<gene>
    <name evidence="6" type="ORF">UW82_C0014G0008</name>
</gene>
<name>A0A0G1KLW6_UNCKA</name>
<accession>A0A0G1KLW6</accession>
<dbReference type="EMBL" id="LCJU01000014">
    <property type="protein sequence ID" value="KKT84656.1"/>
    <property type="molecule type" value="Genomic_DNA"/>
</dbReference>
<protein>
    <submittedName>
        <fullName evidence="6">YdjC family protein</fullName>
    </submittedName>
</protein>
<dbReference type="AlphaFoldDB" id="A0A0G1KLW6"/>
<keyword evidence="2" id="KW-0479">Metal-binding</keyword>
<organism evidence="6 7">
    <name type="scientific">candidate division WWE3 bacterium GW2011_GWC2_44_9</name>
    <dbReference type="NCBI Taxonomy" id="1619125"/>
    <lineage>
        <taxon>Bacteria</taxon>
        <taxon>Katanobacteria</taxon>
    </lineage>
</organism>
<dbReference type="InterPro" id="IPR011330">
    <property type="entry name" value="Glyco_hydro/deAcase_b/a-brl"/>
</dbReference>
<dbReference type="Proteomes" id="UP000034504">
    <property type="component" value="Unassembled WGS sequence"/>
</dbReference>
<dbReference type="SUPFAM" id="SSF88713">
    <property type="entry name" value="Glycoside hydrolase/deacetylase"/>
    <property type="match status" value="1"/>
</dbReference>
<comment type="caution">
    <text evidence="6">The sequence shown here is derived from an EMBL/GenBank/DDBJ whole genome shotgun (WGS) entry which is preliminary data.</text>
</comment>
<comment type="cofactor">
    <cofactor evidence="1">
        <name>Mg(2+)</name>
        <dbReference type="ChEBI" id="CHEBI:18420"/>
    </cofactor>
</comment>
<evidence type="ECO:0000313" key="6">
    <source>
        <dbReference type="EMBL" id="KKT84656.1"/>
    </source>
</evidence>
<dbReference type="InterPro" id="IPR006879">
    <property type="entry name" value="YdjC-like"/>
</dbReference>
<keyword evidence="3" id="KW-0378">Hydrolase</keyword>
<evidence type="ECO:0000256" key="3">
    <source>
        <dbReference type="ARBA" id="ARBA00022801"/>
    </source>
</evidence>
<dbReference type="GO" id="GO:0046872">
    <property type="term" value="F:metal ion binding"/>
    <property type="evidence" value="ECO:0007669"/>
    <property type="project" value="UniProtKB-KW"/>
</dbReference>
<dbReference type="GO" id="GO:0019213">
    <property type="term" value="F:deacetylase activity"/>
    <property type="evidence" value="ECO:0007669"/>
    <property type="project" value="TreeGrafter"/>
</dbReference>
<evidence type="ECO:0000256" key="1">
    <source>
        <dbReference type="ARBA" id="ARBA00001946"/>
    </source>
</evidence>
<evidence type="ECO:0000256" key="5">
    <source>
        <dbReference type="ARBA" id="ARBA00023277"/>
    </source>
</evidence>
<evidence type="ECO:0000313" key="7">
    <source>
        <dbReference type="Proteomes" id="UP000034504"/>
    </source>
</evidence>
<keyword evidence="4" id="KW-0460">Magnesium</keyword>
<evidence type="ECO:0000256" key="4">
    <source>
        <dbReference type="ARBA" id="ARBA00022842"/>
    </source>
</evidence>
<dbReference type="Pfam" id="PF04794">
    <property type="entry name" value="YdjC"/>
    <property type="match status" value="1"/>
</dbReference>
<dbReference type="PANTHER" id="PTHR31609:SF1">
    <property type="entry name" value="CARBOHYDRATE DEACETYLASE"/>
    <property type="match status" value="1"/>
</dbReference>
<dbReference type="PANTHER" id="PTHR31609">
    <property type="entry name" value="YDJC DEACETYLASE FAMILY MEMBER"/>
    <property type="match status" value="1"/>
</dbReference>
<reference evidence="6 7" key="1">
    <citation type="journal article" date="2015" name="Nature">
        <title>rRNA introns, odd ribosomes, and small enigmatic genomes across a large radiation of phyla.</title>
        <authorList>
            <person name="Brown C.T."/>
            <person name="Hug L.A."/>
            <person name="Thomas B.C."/>
            <person name="Sharon I."/>
            <person name="Castelle C.J."/>
            <person name="Singh A."/>
            <person name="Wilkins M.J."/>
            <person name="Williams K.H."/>
            <person name="Banfield J.F."/>
        </authorList>
    </citation>
    <scope>NUCLEOTIDE SEQUENCE [LARGE SCALE GENOMIC DNA]</scope>
</reference>
<keyword evidence="5" id="KW-0119">Carbohydrate metabolism</keyword>